<dbReference type="InterPro" id="IPR008978">
    <property type="entry name" value="HSP20-like_chaperone"/>
</dbReference>
<dbReference type="PANTHER" id="PTHR11527">
    <property type="entry name" value="HEAT-SHOCK PROTEIN 20 FAMILY MEMBER"/>
    <property type="match status" value="1"/>
</dbReference>
<comment type="similarity">
    <text evidence="1 2">Belongs to the small heat shock protein (HSP20) family.</text>
</comment>
<feature type="domain" description="SHSP" evidence="4">
    <location>
        <begin position="27"/>
        <end position="136"/>
    </location>
</feature>
<dbReference type="InterPro" id="IPR031107">
    <property type="entry name" value="Small_HSP"/>
</dbReference>
<dbReference type="Pfam" id="PF00011">
    <property type="entry name" value="HSP20"/>
    <property type="match status" value="1"/>
</dbReference>
<dbReference type="RefSeq" id="WP_135768331.1">
    <property type="nucleotide sequence ID" value="NZ_RQET01000008.1"/>
</dbReference>
<organism evidence="5 6">
    <name type="scientific">Leptospira fletcheri</name>
    <dbReference type="NCBI Taxonomy" id="2484981"/>
    <lineage>
        <taxon>Bacteria</taxon>
        <taxon>Pseudomonadati</taxon>
        <taxon>Spirochaetota</taxon>
        <taxon>Spirochaetia</taxon>
        <taxon>Leptospirales</taxon>
        <taxon>Leptospiraceae</taxon>
        <taxon>Leptospira</taxon>
    </lineage>
</organism>
<dbReference type="InterPro" id="IPR002068">
    <property type="entry name" value="A-crystallin/Hsp20_dom"/>
</dbReference>
<dbReference type="Proteomes" id="UP000298458">
    <property type="component" value="Unassembled WGS sequence"/>
</dbReference>
<proteinExistence type="inferred from homology"/>
<reference evidence="5" key="1">
    <citation type="journal article" date="2019" name="PLoS Negl. Trop. Dis.">
        <title>Revisiting the worldwide diversity of Leptospira species in the environment.</title>
        <authorList>
            <person name="Vincent A.T."/>
            <person name="Schiettekatte O."/>
            <person name="Bourhy P."/>
            <person name="Veyrier F.J."/>
            <person name="Picardeau M."/>
        </authorList>
    </citation>
    <scope>NUCLEOTIDE SEQUENCE [LARGE SCALE GENOMIC DNA]</scope>
    <source>
        <strain evidence="5">SSW15</strain>
    </source>
</reference>
<dbReference type="SUPFAM" id="SSF49764">
    <property type="entry name" value="HSP20-like chaperones"/>
    <property type="match status" value="1"/>
</dbReference>
<protein>
    <submittedName>
        <fullName evidence="5">Hsp20/alpha crystallin family protein</fullName>
    </submittedName>
</protein>
<gene>
    <name evidence="5" type="ORF">EHO60_11450</name>
</gene>
<evidence type="ECO:0000256" key="3">
    <source>
        <dbReference type="SAM" id="MobiDB-lite"/>
    </source>
</evidence>
<dbReference type="AlphaFoldDB" id="A0A4R9GDN8"/>
<dbReference type="OrthoDB" id="9792695at2"/>
<accession>A0A4R9GDN8</accession>
<evidence type="ECO:0000256" key="2">
    <source>
        <dbReference type="RuleBase" id="RU003616"/>
    </source>
</evidence>
<evidence type="ECO:0000256" key="1">
    <source>
        <dbReference type="PROSITE-ProRule" id="PRU00285"/>
    </source>
</evidence>
<sequence>MSILELSKTLNKNPETSQTEEANRERTVRPRLTPAADIYSDEEKYVLLLDLPGVKETDLEISLEKDELRIEAKTTQPTVRGELRYSEYGTGDFRRSFAVSEQLEEEKISATFKNGILKVTLPRRKPASKKIEVQVD</sequence>
<dbReference type="PROSITE" id="PS01031">
    <property type="entry name" value="SHSP"/>
    <property type="match status" value="1"/>
</dbReference>
<feature type="compositionally biased region" description="Polar residues" evidence="3">
    <location>
        <begin position="8"/>
        <end position="20"/>
    </location>
</feature>
<name>A0A4R9GDN8_9LEPT</name>
<dbReference type="Gene3D" id="2.60.40.790">
    <property type="match status" value="1"/>
</dbReference>
<dbReference type="CDD" id="cd06464">
    <property type="entry name" value="ACD_sHsps-like"/>
    <property type="match status" value="1"/>
</dbReference>
<keyword evidence="6" id="KW-1185">Reference proteome</keyword>
<evidence type="ECO:0000313" key="6">
    <source>
        <dbReference type="Proteomes" id="UP000298458"/>
    </source>
</evidence>
<evidence type="ECO:0000313" key="5">
    <source>
        <dbReference type="EMBL" id="TGK09968.1"/>
    </source>
</evidence>
<dbReference type="EMBL" id="RQET01000008">
    <property type="protein sequence ID" value="TGK09968.1"/>
    <property type="molecule type" value="Genomic_DNA"/>
</dbReference>
<comment type="caution">
    <text evidence="5">The sequence shown here is derived from an EMBL/GenBank/DDBJ whole genome shotgun (WGS) entry which is preliminary data.</text>
</comment>
<feature type="region of interest" description="Disordered" evidence="3">
    <location>
        <begin position="1"/>
        <end position="28"/>
    </location>
</feature>
<evidence type="ECO:0000259" key="4">
    <source>
        <dbReference type="PROSITE" id="PS01031"/>
    </source>
</evidence>